<organism evidence="1 2">
    <name type="scientific">Candidatus Mycoplasma haematobovis</name>
    <dbReference type="NCBI Taxonomy" id="432608"/>
    <lineage>
        <taxon>Bacteria</taxon>
        <taxon>Bacillati</taxon>
        <taxon>Mycoplasmatota</taxon>
        <taxon>Mollicutes</taxon>
        <taxon>Mycoplasmataceae</taxon>
        <taxon>Mycoplasma</taxon>
    </lineage>
</organism>
<dbReference type="AlphaFoldDB" id="A0A1A9QBZ2"/>
<name>A0A1A9QBZ2_9MOLU</name>
<dbReference type="EMBL" id="LWUJ01000012">
    <property type="protein sequence ID" value="OAL10102.1"/>
    <property type="molecule type" value="Genomic_DNA"/>
</dbReference>
<comment type="caution">
    <text evidence="1">The sequence shown here is derived from an EMBL/GenBank/DDBJ whole genome shotgun (WGS) entry which is preliminary data.</text>
</comment>
<dbReference type="STRING" id="432608.A6V39_04270"/>
<gene>
    <name evidence="1" type="ORF">A6V39_04270</name>
</gene>
<evidence type="ECO:0000313" key="2">
    <source>
        <dbReference type="Proteomes" id="UP000077623"/>
    </source>
</evidence>
<dbReference type="Proteomes" id="UP000077623">
    <property type="component" value="Unassembled WGS sequence"/>
</dbReference>
<protein>
    <submittedName>
        <fullName evidence="1">30S ribosomal protein S21</fullName>
    </submittedName>
</protein>
<keyword evidence="1" id="KW-0687">Ribonucleoprotein</keyword>
<keyword evidence="2" id="KW-1185">Reference proteome</keyword>
<accession>A0A1A9QBZ2</accession>
<reference evidence="2" key="1">
    <citation type="submission" date="2016-04" db="EMBL/GenBank/DDBJ databases">
        <authorList>
            <person name="Quiroz-Castaneda R.E."/>
            <person name="Martinez-Ocampo F."/>
        </authorList>
    </citation>
    <scope>NUCLEOTIDE SEQUENCE [LARGE SCALE GENOMIC DNA]</scope>
    <source>
        <strain evidence="2">INIFAP01</strain>
    </source>
</reference>
<sequence>MMVKVINNDVDAALKEYRKHFSEIRRRKIRYSYYLRPALRLREKRKIAAIKRKFY</sequence>
<dbReference type="GO" id="GO:0005840">
    <property type="term" value="C:ribosome"/>
    <property type="evidence" value="ECO:0007669"/>
    <property type="project" value="UniProtKB-KW"/>
</dbReference>
<keyword evidence="1" id="KW-0689">Ribosomal protein</keyword>
<proteinExistence type="predicted"/>
<evidence type="ECO:0000313" key="1">
    <source>
        <dbReference type="EMBL" id="OAL10102.1"/>
    </source>
</evidence>